<comment type="function">
    <text evidence="7">Binds to the 23S rRNA.</text>
</comment>
<dbReference type="InterPro" id="IPR020594">
    <property type="entry name" value="Ribosomal_bL9_bac/chp"/>
</dbReference>
<evidence type="ECO:0000256" key="7">
    <source>
        <dbReference type="HAMAP-Rule" id="MF_00503"/>
    </source>
</evidence>
<protein>
    <recommendedName>
        <fullName evidence="6 7">Large ribosomal subunit protein bL9</fullName>
    </recommendedName>
</protein>
<keyword evidence="5 7" id="KW-0687">Ribonucleoprotein</keyword>
<dbReference type="PANTHER" id="PTHR21368">
    <property type="entry name" value="50S RIBOSOMAL PROTEIN L9"/>
    <property type="match status" value="1"/>
</dbReference>
<dbReference type="Proteomes" id="UP001304461">
    <property type="component" value="Unassembled WGS sequence"/>
</dbReference>
<name>A0ABU5RQ23_9CYAN</name>
<dbReference type="InterPro" id="IPR036791">
    <property type="entry name" value="Ribosomal_bL9_C_sf"/>
</dbReference>
<dbReference type="Pfam" id="PF03948">
    <property type="entry name" value="Ribosomal_L9_C"/>
    <property type="match status" value="1"/>
</dbReference>
<dbReference type="SUPFAM" id="SSF55658">
    <property type="entry name" value="L9 N-domain-like"/>
    <property type="match status" value="1"/>
</dbReference>
<dbReference type="Gene3D" id="3.10.430.100">
    <property type="entry name" value="Ribosomal protein L9, C-terminal domain"/>
    <property type="match status" value="1"/>
</dbReference>
<accession>A0ABU5RQ23</accession>
<evidence type="ECO:0000256" key="3">
    <source>
        <dbReference type="ARBA" id="ARBA00022884"/>
    </source>
</evidence>
<dbReference type="InterPro" id="IPR020069">
    <property type="entry name" value="Ribosomal_bL9_C"/>
</dbReference>
<dbReference type="NCBIfam" id="TIGR00158">
    <property type="entry name" value="L9"/>
    <property type="match status" value="1"/>
</dbReference>
<keyword evidence="10" id="KW-1185">Reference proteome</keyword>
<comment type="similarity">
    <text evidence="1 7">Belongs to the bacterial ribosomal protein bL9 family.</text>
</comment>
<reference evidence="9 10" key="1">
    <citation type="submission" date="2023-12" db="EMBL/GenBank/DDBJ databases">
        <title>Baltic Sea Cyanobacteria.</title>
        <authorList>
            <person name="Delbaje E."/>
            <person name="Fewer D.P."/>
            <person name="Shishido T.K."/>
        </authorList>
    </citation>
    <scope>NUCLEOTIDE SEQUENCE [LARGE SCALE GENOMIC DNA]</scope>
    <source>
        <strain evidence="9 10">UHCC 0139</strain>
    </source>
</reference>
<dbReference type="GO" id="GO:0005840">
    <property type="term" value="C:ribosome"/>
    <property type="evidence" value="ECO:0007669"/>
    <property type="project" value="UniProtKB-KW"/>
</dbReference>
<feature type="domain" description="Ribosomal protein L9" evidence="8">
    <location>
        <begin position="18"/>
        <end position="45"/>
    </location>
</feature>
<dbReference type="Pfam" id="PF01281">
    <property type="entry name" value="Ribosomal_L9_N"/>
    <property type="match status" value="1"/>
</dbReference>
<dbReference type="Gene3D" id="3.40.5.10">
    <property type="entry name" value="Ribosomal protein L9, N-terminal domain"/>
    <property type="match status" value="1"/>
</dbReference>
<evidence type="ECO:0000256" key="4">
    <source>
        <dbReference type="ARBA" id="ARBA00022980"/>
    </source>
</evidence>
<dbReference type="InterPro" id="IPR036935">
    <property type="entry name" value="Ribosomal_bL9_N_sf"/>
</dbReference>
<proteinExistence type="inferred from homology"/>
<comment type="caution">
    <text evidence="9">The sequence shown here is derived from an EMBL/GenBank/DDBJ whole genome shotgun (WGS) entry which is preliminary data.</text>
</comment>
<sequence length="153" mass="16665">MVKKRVQVVLSEDILSLGKDGDLVDVAPGYARNYLLPTGKALAVTAAVLRQVEHRRAKEAERQAALKAEAIAFRTALDTIGRFTVKKQTGGDDVLFGTVTNGDVAEAIEAATKKEVDRRVITVPEIHRTGSYKVQVKLHPEVVADVNLEVVSY</sequence>
<dbReference type="RefSeq" id="WP_106219480.1">
    <property type="nucleotide sequence ID" value="NZ_JAYGHX010000001.1"/>
</dbReference>
<keyword evidence="4 7" id="KW-0689">Ribosomal protein</keyword>
<dbReference type="SUPFAM" id="SSF55653">
    <property type="entry name" value="Ribosomal protein L9 C-domain"/>
    <property type="match status" value="1"/>
</dbReference>
<dbReference type="InterPro" id="IPR000244">
    <property type="entry name" value="Ribosomal_bL9"/>
</dbReference>
<dbReference type="InterPro" id="IPR020070">
    <property type="entry name" value="Ribosomal_bL9_N"/>
</dbReference>
<evidence type="ECO:0000256" key="6">
    <source>
        <dbReference type="ARBA" id="ARBA00035292"/>
    </source>
</evidence>
<dbReference type="PROSITE" id="PS00651">
    <property type="entry name" value="RIBOSOMAL_L9"/>
    <property type="match status" value="1"/>
</dbReference>
<gene>
    <name evidence="7 9" type="primary">rplI</name>
    <name evidence="7" type="synonym">rpl9</name>
    <name evidence="9" type="ORF">VB738_01160</name>
</gene>
<evidence type="ECO:0000313" key="10">
    <source>
        <dbReference type="Proteomes" id="UP001304461"/>
    </source>
</evidence>
<dbReference type="HAMAP" id="MF_00503">
    <property type="entry name" value="Ribosomal_bL9"/>
    <property type="match status" value="1"/>
</dbReference>
<evidence type="ECO:0000256" key="2">
    <source>
        <dbReference type="ARBA" id="ARBA00022730"/>
    </source>
</evidence>
<evidence type="ECO:0000256" key="1">
    <source>
        <dbReference type="ARBA" id="ARBA00010605"/>
    </source>
</evidence>
<evidence type="ECO:0000259" key="8">
    <source>
        <dbReference type="PROSITE" id="PS00651"/>
    </source>
</evidence>
<organism evidence="9 10">
    <name type="scientific">Cyanobium gracile UHCC 0139</name>
    <dbReference type="NCBI Taxonomy" id="3110308"/>
    <lineage>
        <taxon>Bacteria</taxon>
        <taxon>Bacillati</taxon>
        <taxon>Cyanobacteriota</taxon>
        <taxon>Cyanophyceae</taxon>
        <taxon>Synechococcales</taxon>
        <taxon>Prochlorococcaceae</taxon>
        <taxon>Cyanobium</taxon>
    </lineage>
</organism>
<keyword evidence="3 7" id="KW-0694">RNA-binding</keyword>
<evidence type="ECO:0000256" key="5">
    <source>
        <dbReference type="ARBA" id="ARBA00023274"/>
    </source>
</evidence>
<dbReference type="InterPro" id="IPR009027">
    <property type="entry name" value="Ribosomal_bL9/RNase_H1_N"/>
</dbReference>
<keyword evidence="2 7" id="KW-0699">rRNA-binding</keyword>
<dbReference type="EMBL" id="JAYGHX010000001">
    <property type="protein sequence ID" value="MEA5389858.1"/>
    <property type="molecule type" value="Genomic_DNA"/>
</dbReference>
<evidence type="ECO:0000313" key="9">
    <source>
        <dbReference type="EMBL" id="MEA5389858.1"/>
    </source>
</evidence>